<dbReference type="CDD" id="cd07067">
    <property type="entry name" value="HP_PGM_like"/>
    <property type="match status" value="1"/>
</dbReference>
<feature type="active site" description="Tele-phosphohistidine intermediate" evidence="4">
    <location>
        <position position="157"/>
    </location>
</feature>
<dbReference type="InterPro" id="IPR001345">
    <property type="entry name" value="PG/BPGM_mutase_AS"/>
</dbReference>
<dbReference type="InParanoid" id="A0A1E7FH36"/>
<proteinExistence type="inferred from homology"/>
<keyword evidence="10" id="KW-1185">Reference proteome</keyword>
<gene>
    <name evidence="9" type="primary">PGAM4</name>
    <name evidence="9" type="ORF">FRACYDRAFT_239120</name>
</gene>
<evidence type="ECO:0000256" key="4">
    <source>
        <dbReference type="PIRSR" id="PIRSR613078-1"/>
    </source>
</evidence>
<dbReference type="Pfam" id="PF00300">
    <property type="entry name" value="His_Phos_1"/>
    <property type="match status" value="1"/>
</dbReference>
<dbReference type="AlphaFoldDB" id="A0A1E7FH36"/>
<evidence type="ECO:0000256" key="2">
    <source>
        <dbReference type="ARBA" id="ARBA00023152"/>
    </source>
</evidence>
<dbReference type="KEGG" id="fcy:FRACYDRAFT_239120"/>
<sequence length="585" mass="67648">MMSLFPTRCSTVCRPTGSLIIIARGMSLLPVDDDFDCLVCSRRKRQQQIQQHSSLTIRPISRHFSSKSSNKNDKKSSGLAYIGRTSRNKKSRGRGPHMVPTRRRRGGNIENVNSNRNTDSFISNIINGGTPLDPAPPPFELSNCGEDSLYTLVLLRHGESEWNKLNQYTGWCDVNLTPKGELEARAAGRLLFENGVELDHAFTSVLRRASFSCNMALNTANQHWVPVTKSWRLNERHYGALQGYNKDTAYRELGLDQELVMQMRRSYDVRPPKMEDDHPYWHGNHRRYRKLSENQLEQSRTESLKDCSDRIMPFYNSVIGPSLRSGNKCIIVSHANTIRTLIKNIDGISDEDIKGMSIPTGIPLLYRLDKDLRPVCPVTELEFRFMVEPKGYTWGTDVKHGFNGVYLGDLERLQDIQSKRDTTNRNWQRIILYNIAKGLHEDHVPSPSSSKLEHDDPEDSNKKYKSNDVETEAHSESPFPKNLNRKFVFETRKLWFKLNDKMQSPEYGNMLLLVRMRDELEHKMYQRKQRYLTFAGYEKLVNKLHLDAEGHVVEPFVALSERHDREERQKLYIESIAQDLEEECV</sequence>
<reference evidence="9 10" key="1">
    <citation type="submission" date="2016-09" db="EMBL/GenBank/DDBJ databases">
        <title>Extensive genetic diversity and differential bi-allelic expression allows diatom success in the polar Southern Ocean.</title>
        <authorList>
            <consortium name="DOE Joint Genome Institute"/>
            <person name="Mock T."/>
            <person name="Otillar R.P."/>
            <person name="Strauss J."/>
            <person name="Dupont C."/>
            <person name="Frickenhaus S."/>
            <person name="Maumus F."/>
            <person name="Mcmullan M."/>
            <person name="Sanges R."/>
            <person name="Schmutz J."/>
            <person name="Toseland A."/>
            <person name="Valas R."/>
            <person name="Veluchamy A."/>
            <person name="Ward B.J."/>
            <person name="Allen A."/>
            <person name="Barry K."/>
            <person name="Falciatore A."/>
            <person name="Ferrante M."/>
            <person name="Fortunato A.E."/>
            <person name="Gloeckner G."/>
            <person name="Gruber A."/>
            <person name="Hipkin R."/>
            <person name="Janech M."/>
            <person name="Kroth P."/>
            <person name="Leese F."/>
            <person name="Lindquist E."/>
            <person name="Lyon B.R."/>
            <person name="Martin J."/>
            <person name="Mayer C."/>
            <person name="Parker M."/>
            <person name="Quesneville H."/>
            <person name="Raymond J."/>
            <person name="Uhlig C."/>
            <person name="Valentin K.U."/>
            <person name="Worden A.Z."/>
            <person name="Armbrust E.V."/>
            <person name="Bowler C."/>
            <person name="Green B."/>
            <person name="Moulton V."/>
            <person name="Van Oosterhout C."/>
            <person name="Grigoriev I."/>
        </authorList>
    </citation>
    <scope>NUCLEOTIDE SEQUENCE [LARGE SCALE GENOMIC DNA]</scope>
    <source>
        <strain evidence="9 10">CCMP1102</strain>
    </source>
</reference>
<organism evidence="9 10">
    <name type="scientific">Fragilariopsis cylindrus CCMP1102</name>
    <dbReference type="NCBI Taxonomy" id="635003"/>
    <lineage>
        <taxon>Eukaryota</taxon>
        <taxon>Sar</taxon>
        <taxon>Stramenopiles</taxon>
        <taxon>Ochrophyta</taxon>
        <taxon>Bacillariophyta</taxon>
        <taxon>Bacillariophyceae</taxon>
        <taxon>Bacillariophycidae</taxon>
        <taxon>Bacillariales</taxon>
        <taxon>Bacillariaceae</taxon>
        <taxon>Fragilariopsis</taxon>
    </lineage>
</organism>
<dbReference type="InterPro" id="IPR005952">
    <property type="entry name" value="Phosphogly_mut1"/>
</dbReference>
<evidence type="ECO:0000313" key="9">
    <source>
        <dbReference type="EMBL" id="OEU17083.1"/>
    </source>
</evidence>
<dbReference type="EC" id="5.4.2.11" evidence="7"/>
<evidence type="ECO:0000256" key="8">
    <source>
        <dbReference type="SAM" id="MobiDB-lite"/>
    </source>
</evidence>
<feature type="binding site" evidence="5">
    <location>
        <begin position="156"/>
        <end position="163"/>
    </location>
    <ligand>
        <name>substrate</name>
    </ligand>
</feature>
<evidence type="ECO:0000256" key="7">
    <source>
        <dbReference type="RuleBase" id="RU004511"/>
    </source>
</evidence>
<dbReference type="NCBIfam" id="TIGR01258">
    <property type="entry name" value="pgm_1"/>
    <property type="match status" value="1"/>
</dbReference>
<dbReference type="HAMAP" id="MF_01039">
    <property type="entry name" value="PGAM_GpmA"/>
    <property type="match status" value="1"/>
</dbReference>
<keyword evidence="3 7" id="KW-0413">Isomerase</keyword>
<name>A0A1E7FH36_9STRA</name>
<feature type="binding site" evidence="5">
    <location>
        <begin position="169"/>
        <end position="170"/>
    </location>
    <ligand>
        <name>substrate</name>
    </ligand>
</feature>
<evidence type="ECO:0000256" key="5">
    <source>
        <dbReference type="PIRSR" id="PIRSR613078-2"/>
    </source>
</evidence>
<dbReference type="SUPFAM" id="SSF53254">
    <property type="entry name" value="Phosphoglycerate mutase-like"/>
    <property type="match status" value="1"/>
</dbReference>
<keyword evidence="2 7" id="KW-0324">Glycolysis</keyword>
<dbReference type="Proteomes" id="UP000095751">
    <property type="component" value="Unassembled WGS sequence"/>
</dbReference>
<comment type="catalytic activity">
    <reaction evidence="7">
        <text>(2R)-2-phosphoglycerate = (2R)-3-phosphoglycerate</text>
        <dbReference type="Rhea" id="RHEA:15901"/>
        <dbReference type="ChEBI" id="CHEBI:58272"/>
        <dbReference type="ChEBI" id="CHEBI:58289"/>
        <dbReference type="EC" id="5.4.2.11"/>
    </reaction>
</comment>
<dbReference type="PANTHER" id="PTHR11931">
    <property type="entry name" value="PHOSPHOGLYCERATE MUTASE"/>
    <property type="match status" value="1"/>
</dbReference>
<feature type="binding site" evidence="5">
    <location>
        <position position="208"/>
    </location>
    <ligand>
        <name>substrate</name>
    </ligand>
</feature>
<dbReference type="PROSITE" id="PS00175">
    <property type="entry name" value="PG_MUTASE"/>
    <property type="match status" value="1"/>
</dbReference>
<feature type="binding site" evidence="5">
    <location>
        <begin position="235"/>
        <end position="238"/>
    </location>
    <ligand>
        <name>substrate</name>
    </ligand>
</feature>
<feature type="compositionally biased region" description="Basic residues" evidence="8">
    <location>
        <begin position="86"/>
        <end position="106"/>
    </location>
</feature>
<evidence type="ECO:0000256" key="3">
    <source>
        <dbReference type="ARBA" id="ARBA00023235"/>
    </source>
</evidence>
<accession>A0A1E7FH36</accession>
<dbReference type="GO" id="GO:0006096">
    <property type="term" value="P:glycolytic process"/>
    <property type="evidence" value="ECO:0007669"/>
    <property type="project" value="UniProtKB-KW"/>
</dbReference>
<evidence type="ECO:0000256" key="1">
    <source>
        <dbReference type="ARBA" id="ARBA00006717"/>
    </source>
</evidence>
<evidence type="ECO:0000313" key="10">
    <source>
        <dbReference type="Proteomes" id="UP000095751"/>
    </source>
</evidence>
<protein>
    <recommendedName>
        <fullName evidence="7">Phosphoglycerate mutase</fullName>
        <ecNumber evidence="7">5.4.2.11</ecNumber>
    </recommendedName>
</protein>
<feature type="region of interest" description="Disordered" evidence="8">
    <location>
        <begin position="442"/>
        <end position="478"/>
    </location>
</feature>
<dbReference type="EMBL" id="KV784358">
    <property type="protein sequence ID" value="OEU17083.1"/>
    <property type="molecule type" value="Genomic_DNA"/>
</dbReference>
<feature type="binding site" evidence="5">
    <location>
        <position position="246"/>
    </location>
    <ligand>
        <name>substrate</name>
    </ligand>
</feature>
<feature type="compositionally biased region" description="Basic and acidic residues" evidence="8">
    <location>
        <begin position="451"/>
        <end position="475"/>
    </location>
</feature>
<feature type="site" description="Transition state stabilizer" evidence="6">
    <location>
        <position position="334"/>
    </location>
</feature>
<comment type="similarity">
    <text evidence="1 7">Belongs to the phosphoglycerate mutase family. BPG-dependent PGAM subfamily.</text>
</comment>
<dbReference type="GO" id="GO:0004619">
    <property type="term" value="F:phosphoglycerate mutase activity"/>
    <property type="evidence" value="ECO:0007669"/>
    <property type="project" value="UniProtKB-EC"/>
</dbReference>
<evidence type="ECO:0000256" key="6">
    <source>
        <dbReference type="PIRSR" id="PIRSR613078-3"/>
    </source>
</evidence>
<dbReference type="Gene3D" id="3.40.50.1240">
    <property type="entry name" value="Phosphoglycerate mutase-like"/>
    <property type="match status" value="1"/>
</dbReference>
<dbReference type="InterPro" id="IPR013078">
    <property type="entry name" value="His_Pase_superF_clade-1"/>
</dbReference>
<dbReference type="OrthoDB" id="354304at2759"/>
<dbReference type="SMART" id="SM00855">
    <property type="entry name" value="PGAM"/>
    <property type="match status" value="1"/>
</dbReference>
<dbReference type="InterPro" id="IPR029033">
    <property type="entry name" value="His_PPase_superfam"/>
</dbReference>
<feature type="region of interest" description="Disordered" evidence="8">
    <location>
        <begin position="48"/>
        <end position="114"/>
    </location>
</feature>
<feature type="active site" description="Proton donor/acceptor" evidence="4">
    <location>
        <position position="235"/>
    </location>
</feature>
<feature type="binding site" evidence="5">
    <location>
        <begin position="264"/>
        <end position="265"/>
    </location>
    <ligand>
        <name>substrate</name>
    </ligand>
</feature>